<keyword evidence="3" id="KW-1185">Reference proteome</keyword>
<organism evidence="2 3">
    <name type="scientific">Petrolisthes cinctipes</name>
    <name type="common">Flat porcelain crab</name>
    <dbReference type="NCBI Taxonomy" id="88211"/>
    <lineage>
        <taxon>Eukaryota</taxon>
        <taxon>Metazoa</taxon>
        <taxon>Ecdysozoa</taxon>
        <taxon>Arthropoda</taxon>
        <taxon>Crustacea</taxon>
        <taxon>Multicrustacea</taxon>
        <taxon>Malacostraca</taxon>
        <taxon>Eumalacostraca</taxon>
        <taxon>Eucarida</taxon>
        <taxon>Decapoda</taxon>
        <taxon>Pleocyemata</taxon>
        <taxon>Anomura</taxon>
        <taxon>Galatheoidea</taxon>
        <taxon>Porcellanidae</taxon>
        <taxon>Petrolisthes</taxon>
    </lineage>
</organism>
<dbReference type="AlphaFoldDB" id="A0AAE1F0N6"/>
<feature type="region of interest" description="Disordered" evidence="1">
    <location>
        <begin position="102"/>
        <end position="134"/>
    </location>
</feature>
<dbReference type="EMBL" id="JAWQEG010003670">
    <property type="protein sequence ID" value="KAK3865063.1"/>
    <property type="molecule type" value="Genomic_DNA"/>
</dbReference>
<dbReference type="Proteomes" id="UP001286313">
    <property type="component" value="Unassembled WGS sequence"/>
</dbReference>
<sequence length="153" mass="16286">MWWDGVLGSGWGGVGFRREGECGGERSGWKGFKMREGVRGVVLVWACHPPPPCIDCLGGCLSHGGGSRVSVYKRVCESTSLQWLPAMLSQYNKISWCSGGGGGDGGQQREGRAVGGGAGLGRGRGSRRREVDDPPVYTSAGSDHFLGKLRWCV</sequence>
<feature type="compositionally biased region" description="Gly residues" evidence="1">
    <location>
        <begin position="113"/>
        <end position="123"/>
    </location>
</feature>
<evidence type="ECO:0000313" key="2">
    <source>
        <dbReference type="EMBL" id="KAK3865063.1"/>
    </source>
</evidence>
<reference evidence="2" key="1">
    <citation type="submission" date="2023-10" db="EMBL/GenBank/DDBJ databases">
        <title>Genome assemblies of two species of porcelain crab, Petrolisthes cinctipes and Petrolisthes manimaculis (Anomura: Porcellanidae).</title>
        <authorList>
            <person name="Angst P."/>
        </authorList>
    </citation>
    <scope>NUCLEOTIDE SEQUENCE</scope>
    <source>
        <strain evidence="2">PB745_01</strain>
        <tissue evidence="2">Gill</tissue>
    </source>
</reference>
<evidence type="ECO:0000256" key="1">
    <source>
        <dbReference type="SAM" id="MobiDB-lite"/>
    </source>
</evidence>
<protein>
    <submittedName>
        <fullName evidence="2">Uncharacterized protein</fullName>
    </submittedName>
</protein>
<gene>
    <name evidence="2" type="ORF">Pcinc_029300</name>
</gene>
<accession>A0AAE1F0N6</accession>
<proteinExistence type="predicted"/>
<evidence type="ECO:0000313" key="3">
    <source>
        <dbReference type="Proteomes" id="UP001286313"/>
    </source>
</evidence>
<comment type="caution">
    <text evidence="2">The sequence shown here is derived from an EMBL/GenBank/DDBJ whole genome shotgun (WGS) entry which is preliminary data.</text>
</comment>
<name>A0AAE1F0N6_PETCI</name>